<sequence length="200" mass="22335">MSENQLRWIAARVDDVREVNPQQMQIGLFLPSFARFIQLPEQSVIDVKTPSGLIREYPIVAIEASTQTITIEVIRQINAAGESTSLLDGIDLDQIIEISAPRESHKLTQEDIDFYVTFARKGVTIAIPKEMSIADAMREHHLTVNTSCEYGVCGTCYATVLSGEILHEDTYLTEEEKSKQDCMMICVSRAKPGTTIVLDL</sequence>
<dbReference type="RefSeq" id="WP_023952984.1">
    <property type="nucleotide sequence ID" value="NZ_AYSV01000125.1"/>
</dbReference>
<keyword evidence="3" id="KW-1185">Reference proteome</keyword>
<dbReference type="PANTHER" id="PTHR30212">
    <property type="entry name" value="PROTEIN YIIM"/>
    <property type="match status" value="1"/>
</dbReference>
<dbReference type="GO" id="GO:0051537">
    <property type="term" value="F:2 iron, 2 sulfur cluster binding"/>
    <property type="evidence" value="ECO:0007669"/>
    <property type="project" value="InterPro"/>
</dbReference>
<evidence type="ECO:0000313" key="3">
    <source>
        <dbReference type="Proteomes" id="UP000018766"/>
    </source>
</evidence>
<dbReference type="InterPro" id="IPR006058">
    <property type="entry name" value="2Fe2S_fd_BS"/>
</dbReference>
<name>V8FSE7_9BURK</name>
<comment type="caution">
    <text evidence="2">The sequence shown here is derived from an EMBL/GenBank/DDBJ whole genome shotgun (WGS) entry which is preliminary data.</text>
</comment>
<dbReference type="OrthoDB" id="544091at2"/>
<dbReference type="PROSITE" id="PS00197">
    <property type="entry name" value="2FE2S_FER_1"/>
    <property type="match status" value="1"/>
</dbReference>
<dbReference type="PANTHER" id="PTHR30212:SF2">
    <property type="entry name" value="PROTEIN YIIM"/>
    <property type="match status" value="1"/>
</dbReference>
<dbReference type="EMBL" id="AYSV01000125">
    <property type="protein sequence ID" value="ETD67224.1"/>
    <property type="molecule type" value="Genomic_DNA"/>
</dbReference>
<reference evidence="2 3" key="1">
    <citation type="submission" date="2013-11" db="EMBL/GenBank/DDBJ databases">
        <title>Genomic analysis of Pelistega sp. HM-7.</title>
        <authorList>
            <person name="Kumbhare S.V."/>
            <person name="Shetty S.A."/>
            <person name="Sharma O."/>
            <person name="Dhotre D.P."/>
        </authorList>
    </citation>
    <scope>NUCLEOTIDE SEQUENCE [LARGE SCALE GENOMIC DNA]</scope>
    <source>
        <strain evidence="2 3">HM-7</strain>
    </source>
</reference>
<dbReference type="SUPFAM" id="SSF54292">
    <property type="entry name" value="2Fe-2S ferredoxin-like"/>
    <property type="match status" value="1"/>
</dbReference>
<dbReference type="InterPro" id="IPR012675">
    <property type="entry name" value="Beta-grasp_dom_sf"/>
</dbReference>
<dbReference type="Gene3D" id="3.10.20.30">
    <property type="match status" value="1"/>
</dbReference>
<accession>V8FSE7</accession>
<proteinExistence type="predicted"/>
<dbReference type="Proteomes" id="UP000018766">
    <property type="component" value="Unassembled WGS sequence"/>
</dbReference>
<dbReference type="InterPro" id="IPR052353">
    <property type="entry name" value="Benzoxazolinone_Detox_Enz"/>
</dbReference>
<dbReference type="SUPFAM" id="SSF63380">
    <property type="entry name" value="Riboflavin synthase domain-like"/>
    <property type="match status" value="1"/>
</dbReference>
<evidence type="ECO:0000313" key="2">
    <source>
        <dbReference type="EMBL" id="ETD67224.1"/>
    </source>
</evidence>
<protein>
    <submittedName>
        <fullName evidence="2">Ferredoxin</fullName>
    </submittedName>
</protein>
<dbReference type="InterPro" id="IPR001041">
    <property type="entry name" value="2Fe-2S_ferredoxin-type"/>
</dbReference>
<dbReference type="AlphaFoldDB" id="V8FSE7"/>
<dbReference type="InterPro" id="IPR036010">
    <property type="entry name" value="2Fe-2S_ferredoxin-like_sf"/>
</dbReference>
<feature type="domain" description="2Fe-2S ferredoxin-type" evidence="1">
    <location>
        <begin position="114"/>
        <end position="200"/>
    </location>
</feature>
<gene>
    <name evidence="2" type="ORF">V757_11600</name>
</gene>
<dbReference type="Gene3D" id="2.40.30.10">
    <property type="entry name" value="Translation factors"/>
    <property type="match status" value="1"/>
</dbReference>
<organism evidence="2 3">
    <name type="scientific">Pelistega indica</name>
    <dbReference type="NCBI Taxonomy" id="1414851"/>
    <lineage>
        <taxon>Bacteria</taxon>
        <taxon>Pseudomonadati</taxon>
        <taxon>Pseudomonadota</taxon>
        <taxon>Betaproteobacteria</taxon>
        <taxon>Burkholderiales</taxon>
        <taxon>Alcaligenaceae</taxon>
        <taxon>Pelistega</taxon>
    </lineage>
</organism>
<dbReference type="Pfam" id="PF00111">
    <property type="entry name" value="Fer2"/>
    <property type="match status" value="1"/>
</dbReference>
<dbReference type="CDD" id="cd00207">
    <property type="entry name" value="fer2"/>
    <property type="match status" value="1"/>
</dbReference>
<dbReference type="PROSITE" id="PS51085">
    <property type="entry name" value="2FE2S_FER_2"/>
    <property type="match status" value="1"/>
</dbReference>
<evidence type="ECO:0000259" key="1">
    <source>
        <dbReference type="PROSITE" id="PS51085"/>
    </source>
</evidence>
<dbReference type="InterPro" id="IPR017938">
    <property type="entry name" value="Riboflavin_synthase-like_b-brl"/>
</dbReference>